<keyword evidence="3" id="KW-1185">Reference proteome</keyword>
<feature type="signal peptide" evidence="1">
    <location>
        <begin position="1"/>
        <end position="22"/>
    </location>
</feature>
<feature type="non-terminal residue" evidence="2">
    <location>
        <position position="82"/>
    </location>
</feature>
<accession>A0AAU9VVJ8</accession>
<proteinExistence type="predicted"/>
<sequence>MHGNVYKVVFVIFLVAVPLSHCNTLRNAFTEEDLTPMIENLKWEDKEEQTAMADYFHQKSSDVQKRNNALSCECKKRIHETL</sequence>
<name>A0AAU9VVJ8_9CNID</name>
<evidence type="ECO:0000313" key="3">
    <source>
        <dbReference type="Proteomes" id="UP001159428"/>
    </source>
</evidence>
<organism evidence="2 3">
    <name type="scientific">Pocillopora meandrina</name>
    <dbReference type="NCBI Taxonomy" id="46732"/>
    <lineage>
        <taxon>Eukaryota</taxon>
        <taxon>Metazoa</taxon>
        <taxon>Cnidaria</taxon>
        <taxon>Anthozoa</taxon>
        <taxon>Hexacorallia</taxon>
        <taxon>Scleractinia</taxon>
        <taxon>Astrocoeniina</taxon>
        <taxon>Pocilloporidae</taxon>
        <taxon>Pocillopora</taxon>
    </lineage>
</organism>
<comment type="caution">
    <text evidence="2">The sequence shown here is derived from an EMBL/GenBank/DDBJ whole genome shotgun (WGS) entry which is preliminary data.</text>
</comment>
<evidence type="ECO:0000256" key="1">
    <source>
        <dbReference type="SAM" id="SignalP"/>
    </source>
</evidence>
<dbReference type="Proteomes" id="UP001159428">
    <property type="component" value="Unassembled WGS sequence"/>
</dbReference>
<keyword evidence="1" id="KW-0732">Signal</keyword>
<dbReference type="AlphaFoldDB" id="A0AAU9VVJ8"/>
<evidence type="ECO:0000313" key="2">
    <source>
        <dbReference type="EMBL" id="CAH3037701.1"/>
    </source>
</evidence>
<protein>
    <submittedName>
        <fullName evidence="2">Uncharacterized protein</fullName>
    </submittedName>
</protein>
<feature type="chain" id="PRO_5043908561" evidence="1">
    <location>
        <begin position="23"/>
        <end position="82"/>
    </location>
</feature>
<reference evidence="2 3" key="1">
    <citation type="submission" date="2022-05" db="EMBL/GenBank/DDBJ databases">
        <authorList>
            <consortium name="Genoscope - CEA"/>
            <person name="William W."/>
        </authorList>
    </citation>
    <scope>NUCLEOTIDE SEQUENCE [LARGE SCALE GENOMIC DNA]</scope>
</reference>
<dbReference type="EMBL" id="CALNXJ010000004">
    <property type="protein sequence ID" value="CAH3037701.1"/>
    <property type="molecule type" value="Genomic_DNA"/>
</dbReference>
<gene>
    <name evidence="2" type="ORF">PMEA_00021308</name>
</gene>